<evidence type="ECO:0000313" key="4">
    <source>
        <dbReference type="Proteomes" id="UP001199642"/>
    </source>
</evidence>
<keyword evidence="2" id="KW-0812">Transmembrane</keyword>
<keyword evidence="2" id="KW-0472">Membrane</keyword>
<dbReference type="GO" id="GO:0008237">
    <property type="term" value="F:metallopeptidase activity"/>
    <property type="evidence" value="ECO:0007669"/>
    <property type="project" value="UniProtKB-KW"/>
</dbReference>
<keyword evidence="3" id="KW-0482">Metalloprotease</keyword>
<protein>
    <submittedName>
        <fullName evidence="3">PrsW family intramembrane metalloprotease</fullName>
    </submittedName>
</protein>
<feature type="compositionally biased region" description="Basic and acidic residues" evidence="1">
    <location>
        <begin position="274"/>
        <end position="283"/>
    </location>
</feature>
<organism evidence="3 4">
    <name type="scientific">Microbacterium resistens</name>
    <dbReference type="NCBI Taxonomy" id="156977"/>
    <lineage>
        <taxon>Bacteria</taxon>
        <taxon>Bacillati</taxon>
        <taxon>Actinomycetota</taxon>
        <taxon>Actinomycetes</taxon>
        <taxon>Micrococcales</taxon>
        <taxon>Microbacteriaceae</taxon>
        <taxon>Microbacterium</taxon>
    </lineage>
</organism>
<proteinExistence type="predicted"/>
<evidence type="ECO:0000256" key="2">
    <source>
        <dbReference type="SAM" id="Phobius"/>
    </source>
</evidence>
<reference evidence="3 4" key="1">
    <citation type="submission" date="2023-01" db="EMBL/GenBank/DDBJ databases">
        <title>Characterization of estradiol degrading bacteria Microbacterium sp. MZT7 and reveal degrading genes through genome analysis.</title>
        <authorList>
            <person name="Hao P."/>
            <person name="Gao Y."/>
        </authorList>
    </citation>
    <scope>NUCLEOTIDE SEQUENCE [LARGE SCALE GENOMIC DNA]</scope>
    <source>
        <strain evidence="3 4">MZT7</strain>
    </source>
</reference>
<feature type="transmembrane region" description="Helical" evidence="2">
    <location>
        <begin position="187"/>
        <end position="204"/>
    </location>
</feature>
<accession>A0ABY3RRI9</accession>
<feature type="transmembrane region" description="Helical" evidence="2">
    <location>
        <begin position="36"/>
        <end position="56"/>
    </location>
</feature>
<dbReference type="Pfam" id="PF13367">
    <property type="entry name" value="PrsW-protease"/>
    <property type="match status" value="1"/>
</dbReference>
<dbReference type="Proteomes" id="UP001199642">
    <property type="component" value="Chromosome"/>
</dbReference>
<keyword evidence="3" id="KW-0378">Hydrolase</keyword>
<dbReference type="PANTHER" id="PTHR36844">
    <property type="entry name" value="PROTEASE PRSW"/>
    <property type="match status" value="1"/>
</dbReference>
<keyword evidence="4" id="KW-1185">Reference proteome</keyword>
<sequence>MKRATTWICVVMAVISAAGAAIYLLEIVLKPTQALVGWAGGVGIAAVLVLIGIALFPKNRVPWRFRWLSIGFGAFFATTVAGLNPWQSSVTAPFGEELTKLAITATLLWMIRGELRGPLDGLIVGYFTGLGFEAFEDTTYVINLDDASQAWTVLAERALIGFGLHNVFAGLAGMGMALLLVRGRKAWGTLLGFLAAAIALHFVWDNVQPDLGVIPTPLGFDLPIGVLLVYLLFLGVFAVALIWARRHDDPAQRGTPANESGPAVSSSATSQSLTRRDDRDSEA</sequence>
<keyword evidence="3" id="KW-0645">Protease</keyword>
<evidence type="ECO:0000313" key="3">
    <source>
        <dbReference type="EMBL" id="UGS25117.1"/>
    </source>
</evidence>
<evidence type="ECO:0000256" key="1">
    <source>
        <dbReference type="SAM" id="MobiDB-lite"/>
    </source>
</evidence>
<keyword evidence="2" id="KW-1133">Transmembrane helix</keyword>
<feature type="transmembrane region" description="Helical" evidence="2">
    <location>
        <begin position="158"/>
        <end position="180"/>
    </location>
</feature>
<feature type="region of interest" description="Disordered" evidence="1">
    <location>
        <begin position="249"/>
        <end position="283"/>
    </location>
</feature>
<feature type="transmembrane region" description="Helical" evidence="2">
    <location>
        <begin position="224"/>
        <end position="244"/>
    </location>
</feature>
<dbReference type="EMBL" id="CP082781">
    <property type="protein sequence ID" value="UGS25117.1"/>
    <property type="molecule type" value="Genomic_DNA"/>
</dbReference>
<name>A0ABY3RRI9_9MICO</name>
<feature type="transmembrane region" description="Helical" evidence="2">
    <location>
        <begin position="68"/>
        <end position="86"/>
    </location>
</feature>
<gene>
    <name evidence="3" type="ORF">K8F61_10420</name>
</gene>
<feature type="compositionally biased region" description="Polar residues" evidence="1">
    <location>
        <begin position="255"/>
        <end position="273"/>
    </location>
</feature>
<dbReference type="RefSeq" id="WP_231818943.1">
    <property type="nucleotide sequence ID" value="NZ_CP082781.1"/>
</dbReference>
<dbReference type="PANTHER" id="PTHR36844:SF1">
    <property type="entry name" value="PROTEASE PRSW"/>
    <property type="match status" value="1"/>
</dbReference>
<dbReference type="InterPro" id="IPR026898">
    <property type="entry name" value="PrsW"/>
</dbReference>